<name>A0ABP8NZ02_9NOCA</name>
<organism evidence="6 7">
    <name type="scientific">Rhodococcus olei</name>
    <dbReference type="NCBI Taxonomy" id="2161675"/>
    <lineage>
        <taxon>Bacteria</taxon>
        <taxon>Bacillati</taxon>
        <taxon>Actinomycetota</taxon>
        <taxon>Actinomycetes</taxon>
        <taxon>Mycobacteriales</taxon>
        <taxon>Nocardiaceae</taxon>
        <taxon>Rhodococcus</taxon>
    </lineage>
</organism>
<dbReference type="PANTHER" id="PTHR32071">
    <property type="entry name" value="TRANSCRIPTIONAL REGULATORY PROTEIN"/>
    <property type="match status" value="1"/>
</dbReference>
<evidence type="ECO:0000256" key="4">
    <source>
        <dbReference type="ARBA" id="ARBA00023163"/>
    </source>
</evidence>
<dbReference type="Pfam" id="PF02954">
    <property type="entry name" value="HTH_8"/>
    <property type="match status" value="1"/>
</dbReference>
<protein>
    <submittedName>
        <fullName evidence="6">Transcriptional regulator MimR</fullName>
    </submittedName>
</protein>
<dbReference type="InterPro" id="IPR009057">
    <property type="entry name" value="Homeodomain-like_sf"/>
</dbReference>
<evidence type="ECO:0000256" key="1">
    <source>
        <dbReference type="ARBA" id="ARBA00022741"/>
    </source>
</evidence>
<dbReference type="Pfam" id="PF25601">
    <property type="entry name" value="AAA_lid_14"/>
    <property type="match status" value="1"/>
</dbReference>
<dbReference type="InterPro" id="IPR058031">
    <property type="entry name" value="AAA_lid_NorR"/>
</dbReference>
<dbReference type="InterPro" id="IPR029016">
    <property type="entry name" value="GAF-like_dom_sf"/>
</dbReference>
<evidence type="ECO:0000313" key="6">
    <source>
        <dbReference type="EMBL" id="GAA4478230.1"/>
    </source>
</evidence>
<dbReference type="EMBL" id="BAABFB010000034">
    <property type="protein sequence ID" value="GAA4478230.1"/>
    <property type="molecule type" value="Genomic_DNA"/>
</dbReference>
<keyword evidence="4" id="KW-0804">Transcription</keyword>
<evidence type="ECO:0000256" key="2">
    <source>
        <dbReference type="ARBA" id="ARBA00022840"/>
    </source>
</evidence>
<keyword evidence="7" id="KW-1185">Reference proteome</keyword>
<evidence type="ECO:0000256" key="3">
    <source>
        <dbReference type="ARBA" id="ARBA00023015"/>
    </source>
</evidence>
<dbReference type="RefSeq" id="WP_345344581.1">
    <property type="nucleotide sequence ID" value="NZ_BAABFB010000034.1"/>
</dbReference>
<dbReference type="InterPro" id="IPR002197">
    <property type="entry name" value="HTH_Fis"/>
</dbReference>
<feature type="domain" description="Sigma-54 factor interaction" evidence="5">
    <location>
        <begin position="419"/>
        <end position="477"/>
    </location>
</feature>
<accession>A0ABP8NZ02</accession>
<dbReference type="PROSITE" id="PS50045">
    <property type="entry name" value="SIGMA54_INTERACT_4"/>
    <property type="match status" value="1"/>
</dbReference>
<dbReference type="InterPro" id="IPR002078">
    <property type="entry name" value="Sigma_54_int"/>
</dbReference>
<evidence type="ECO:0000313" key="7">
    <source>
        <dbReference type="Proteomes" id="UP001501183"/>
    </source>
</evidence>
<keyword evidence="1" id="KW-0547">Nucleotide-binding</keyword>
<proteinExistence type="predicted"/>
<dbReference type="SUPFAM" id="SSF52540">
    <property type="entry name" value="P-loop containing nucleoside triphosphate hydrolases"/>
    <property type="match status" value="1"/>
</dbReference>
<dbReference type="InterPro" id="IPR027417">
    <property type="entry name" value="P-loop_NTPase"/>
</dbReference>
<dbReference type="Gene3D" id="1.10.8.60">
    <property type="match status" value="1"/>
</dbReference>
<reference evidence="7" key="1">
    <citation type="journal article" date="2019" name="Int. J. Syst. Evol. Microbiol.">
        <title>The Global Catalogue of Microorganisms (GCM) 10K type strain sequencing project: providing services to taxonomists for standard genome sequencing and annotation.</title>
        <authorList>
            <consortium name="The Broad Institute Genomics Platform"/>
            <consortium name="The Broad Institute Genome Sequencing Center for Infectious Disease"/>
            <person name="Wu L."/>
            <person name="Ma J."/>
        </authorList>
    </citation>
    <scope>NUCLEOTIDE SEQUENCE [LARGE SCALE GENOMIC DNA]</scope>
    <source>
        <strain evidence="7">JCM 32206</strain>
    </source>
</reference>
<comment type="caution">
    <text evidence="6">The sequence shown here is derived from an EMBL/GenBank/DDBJ whole genome shotgun (WGS) entry which is preliminary data.</text>
</comment>
<sequence length="549" mass="58046">MAGDGALAVRPEIALSWKRSALSGVDPEGRFDSAPVAEVDPTTRLLRAARPVLDEIGVQIAGTELCVLLADPDCRIVARVFDNPVVERHMDGLGALIGSRFGEDHAGTNALGTPLEIRRGVVVNGAEHYLEQFKELSCYGHPIIHPVTRRVEGILDMTCIAPQVNSLFAPFLQRAAADIEHRLLEGARASQQRLVDAFHRVSPGRQIAVTAIGEDLLLSNRTAQEMLDVADHAALRGLAAELRPNQSRTVRIELASGEPVSVQVDRVTGAGGGALFLVEPVRPRTTPIPRGAAVSAGCRIRRDLTRLQEQGGAVAVLGEPGSGRTAAARDIVGDRAARWLDATGIAVRGVDGWLAELVGCLRSDAPIVVEQVQLVPESVHPLLAAALGGGGPRVVLTGCPESDLPQPVSALIARCPDRIEVPALRQRRGEIPDIAQAMLDEIAPGTRLTASALEALTGAQWPGNLAELEVVLGKAATNRSGTRITVADLPVRYQAAGRVARLGGRERAERQAIVDALAACGGNKVHAAAQLGISRSTLYSRMRALDVSA</sequence>
<dbReference type="SUPFAM" id="SSF46689">
    <property type="entry name" value="Homeodomain-like"/>
    <property type="match status" value="1"/>
</dbReference>
<gene>
    <name evidence="6" type="primary">mimR</name>
    <name evidence="6" type="ORF">GCM10023094_21590</name>
</gene>
<keyword evidence="3" id="KW-0805">Transcription regulation</keyword>
<dbReference type="Gene3D" id="3.30.450.40">
    <property type="match status" value="1"/>
</dbReference>
<evidence type="ECO:0000259" key="5">
    <source>
        <dbReference type="PROSITE" id="PS50045"/>
    </source>
</evidence>
<dbReference type="PRINTS" id="PR01590">
    <property type="entry name" value="HTHFIS"/>
</dbReference>
<dbReference type="Proteomes" id="UP001501183">
    <property type="component" value="Unassembled WGS sequence"/>
</dbReference>
<keyword evidence="2" id="KW-0067">ATP-binding</keyword>
<dbReference type="Gene3D" id="1.10.10.60">
    <property type="entry name" value="Homeodomain-like"/>
    <property type="match status" value="1"/>
</dbReference>